<keyword evidence="1" id="KW-0175">Coiled coil</keyword>
<sequence>MLKIVNGSLEDVKKELQSLIKSKRDYVAGLKDDLKNRKKALKAYEKQHPKKGRTDEVDLEILGKKSEVQKLEEKIKQKSAERDEFSQRFSITHMLPVSVGGIVINYKLYEKMLKKLDGFQLGCEVYKGEFILNYTSKVASGNLALYDISENLNGIVGIPEAIIIAEESEPDFEELLK</sequence>
<feature type="coiled-coil region" evidence="1">
    <location>
        <begin position="27"/>
        <end position="88"/>
    </location>
</feature>
<dbReference type="EMBL" id="MLQR01000001">
    <property type="protein sequence ID" value="OIJ17081.1"/>
    <property type="molecule type" value="Genomic_DNA"/>
</dbReference>
<keyword evidence="3" id="KW-1185">Reference proteome</keyword>
<reference evidence="2 3" key="1">
    <citation type="submission" date="2016-10" db="EMBL/GenBank/DDBJ databases">
        <title>Draft genome sequences of four alkaliphilic bacteria belonging to the Anaerobacillus genus.</title>
        <authorList>
            <person name="Bassil N.M."/>
            <person name="Lloyd J.R."/>
        </authorList>
    </citation>
    <scope>NUCLEOTIDE SEQUENCE [LARGE SCALE GENOMIC DNA]</scope>
    <source>
        <strain evidence="2 3">DSM 18345</strain>
    </source>
</reference>
<dbReference type="AlphaFoldDB" id="A0A1S2LX14"/>
<organism evidence="2 3">
    <name type="scientific">Anaerobacillus alkalilacustris</name>
    <dbReference type="NCBI Taxonomy" id="393763"/>
    <lineage>
        <taxon>Bacteria</taxon>
        <taxon>Bacillati</taxon>
        <taxon>Bacillota</taxon>
        <taxon>Bacilli</taxon>
        <taxon>Bacillales</taxon>
        <taxon>Bacillaceae</taxon>
        <taxon>Anaerobacillus</taxon>
    </lineage>
</organism>
<name>A0A1S2LX14_9BACI</name>
<dbReference type="Proteomes" id="UP000179524">
    <property type="component" value="Unassembled WGS sequence"/>
</dbReference>
<proteinExistence type="predicted"/>
<evidence type="ECO:0000313" key="2">
    <source>
        <dbReference type="EMBL" id="OIJ17081.1"/>
    </source>
</evidence>
<dbReference type="RefSeq" id="WP_071307809.1">
    <property type="nucleotide sequence ID" value="NZ_MLQR01000001.1"/>
</dbReference>
<dbReference type="OrthoDB" id="9794671at2"/>
<gene>
    <name evidence="2" type="ORF">BKP37_00640</name>
</gene>
<evidence type="ECO:0000313" key="3">
    <source>
        <dbReference type="Proteomes" id="UP000179524"/>
    </source>
</evidence>
<accession>A0A1S2LX14</accession>
<protein>
    <submittedName>
        <fullName evidence="2">Uncharacterized protein</fullName>
    </submittedName>
</protein>
<comment type="caution">
    <text evidence="2">The sequence shown here is derived from an EMBL/GenBank/DDBJ whole genome shotgun (WGS) entry which is preliminary data.</text>
</comment>
<evidence type="ECO:0000256" key="1">
    <source>
        <dbReference type="SAM" id="Coils"/>
    </source>
</evidence>